<dbReference type="KEGG" id="vg:26645821"/>
<protein>
    <submittedName>
        <fullName evidence="1">Uncharacterized protein</fullName>
    </submittedName>
</protein>
<reference evidence="1 2" key="1">
    <citation type="journal article" date="2015" name="Genome Announc.">
        <title>Complete Genome Sequence of Enterococcus Bacteriophage EFLK1.</title>
        <authorList>
            <person name="Khalifa L."/>
            <person name="Coppenhagen-Glazer S."/>
            <person name="Shlezinger M."/>
            <person name="Kott-Gutkowski M."/>
            <person name="Adini O."/>
            <person name="Beyth N."/>
            <person name="Hazan R."/>
        </authorList>
    </citation>
    <scope>NUCLEOTIDE SEQUENCE [LARGE SCALE GENOMIC DNA]</scope>
</reference>
<dbReference type="RefSeq" id="YP_009219715.1">
    <property type="nucleotide sequence ID" value="NC_029026.1"/>
</dbReference>
<sequence length="65" mass="7784">MNMLEQYIKEVHSVTPYTESWTKQYGKDFLMVDLTVNCYGSLSRNERLFSVDEWEEAKEKGYYMA</sequence>
<dbReference type="EMBL" id="KR049063">
    <property type="protein sequence ID" value="AKC04984.1"/>
    <property type="molecule type" value="Genomic_DNA"/>
</dbReference>
<dbReference type="GeneID" id="26645821"/>
<accession>A0A0E3XDI1</accession>
<organism evidence="1 2">
    <name type="scientific">Enterococcus phage EFLK1</name>
    <dbReference type="NCBI Taxonomy" id="1640885"/>
    <lineage>
        <taxon>Viruses</taxon>
        <taxon>Duplodnaviria</taxon>
        <taxon>Heunggongvirae</taxon>
        <taxon>Uroviricota</taxon>
        <taxon>Caudoviricetes</taxon>
        <taxon>Herelleviridae</taxon>
        <taxon>Brockvirinae</taxon>
        <taxon>Kochikohdavirus</taxon>
        <taxon>Kochikohdavirus EFLK1</taxon>
    </lineage>
</organism>
<proteinExistence type="predicted"/>
<dbReference type="Proteomes" id="UP000033340">
    <property type="component" value="Segment"/>
</dbReference>
<keyword evidence="2" id="KW-1185">Reference proteome</keyword>
<reference evidence="2" key="2">
    <citation type="submission" date="2015-03" db="EMBL/GenBank/DDBJ databases">
        <title>Additive effect of two phages aimed for phage therapy.</title>
        <authorList>
            <person name="Khalifa L."/>
            <person name="Beyth N."/>
            <person name="Hazan R."/>
        </authorList>
    </citation>
    <scope>NUCLEOTIDE SEQUENCE [LARGE SCALE GENOMIC DNA]</scope>
</reference>
<name>A0A0E3XDI1_9CAUD</name>
<evidence type="ECO:0000313" key="2">
    <source>
        <dbReference type="Proteomes" id="UP000033340"/>
    </source>
</evidence>
<evidence type="ECO:0000313" key="1">
    <source>
        <dbReference type="EMBL" id="AKC04984.1"/>
    </source>
</evidence>